<dbReference type="EMBL" id="CP043329">
    <property type="protein sequence ID" value="QEK52079.1"/>
    <property type="molecule type" value="Genomic_DNA"/>
</dbReference>
<proteinExistence type="predicted"/>
<sequence length="115" mass="12906">MNQLAEITQTEVFSTNFGSISHCPRTDLLTLTFSGKTVTYKYPCLQRLNKVIHQVDLAKMTDASHSGLEIIFLCGAEDCFVLDIHEILGLKNLLHGTFTMFNLNSAIKDCLQRVI</sequence>
<name>A0A5C0VJ35_9SPHI</name>
<accession>A0A5C0VJ35</accession>
<dbReference type="Proteomes" id="UP000323653">
    <property type="component" value="Chromosome"/>
</dbReference>
<dbReference type="KEGG" id="pej:FYC62_10745"/>
<keyword evidence="2" id="KW-1185">Reference proteome</keyword>
<dbReference type="AlphaFoldDB" id="A0A5C0VJ35"/>
<evidence type="ECO:0000313" key="1">
    <source>
        <dbReference type="EMBL" id="QEK52079.1"/>
    </source>
</evidence>
<reference evidence="1 2" key="1">
    <citation type="submission" date="2019-08" db="EMBL/GenBank/DDBJ databases">
        <title>Pedobacter sp. nov., isolated from Han river, South Korea.</title>
        <authorList>
            <person name="Lee D.-H."/>
            <person name="Kim Y.-S."/>
            <person name="Hwang E.-M."/>
            <person name="Le Tran T.C."/>
            <person name="Cha C.-J."/>
        </authorList>
    </citation>
    <scope>NUCLEOTIDE SEQUENCE [LARGE SCALE GENOMIC DNA]</scope>
    <source>
        <strain evidence="1 2">CJ43</strain>
    </source>
</reference>
<protein>
    <submittedName>
        <fullName evidence="1">Uncharacterized protein</fullName>
    </submittedName>
</protein>
<evidence type="ECO:0000313" key="2">
    <source>
        <dbReference type="Proteomes" id="UP000323653"/>
    </source>
</evidence>
<dbReference type="RefSeq" id="WP_149074933.1">
    <property type="nucleotide sequence ID" value="NZ_CP043329.1"/>
</dbReference>
<gene>
    <name evidence="1" type="ORF">FYC62_10745</name>
</gene>
<organism evidence="1 2">
    <name type="scientific">Pedobacter aquae</name>
    <dbReference type="NCBI Taxonomy" id="2605747"/>
    <lineage>
        <taxon>Bacteria</taxon>
        <taxon>Pseudomonadati</taxon>
        <taxon>Bacteroidota</taxon>
        <taxon>Sphingobacteriia</taxon>
        <taxon>Sphingobacteriales</taxon>
        <taxon>Sphingobacteriaceae</taxon>
        <taxon>Pedobacter</taxon>
    </lineage>
</organism>